<organism evidence="2">
    <name type="scientific">marine sediment metagenome</name>
    <dbReference type="NCBI Taxonomy" id="412755"/>
    <lineage>
        <taxon>unclassified sequences</taxon>
        <taxon>metagenomes</taxon>
        <taxon>ecological metagenomes</taxon>
    </lineage>
</organism>
<dbReference type="InterPro" id="IPR021739">
    <property type="entry name" value="SaV-like"/>
</dbReference>
<dbReference type="AlphaFoldDB" id="A0A0F9SZ76"/>
<sequence length="73" mass="8824">MPKDNINPSHYKKYPIETIDMMVSIWGIQAVINFCTLTAFKYRMRLGHKDDMKQELEKEKWHLDKAEELKKRL</sequence>
<feature type="transmembrane region" description="Helical" evidence="1">
    <location>
        <begin position="21"/>
        <end position="40"/>
    </location>
</feature>
<reference evidence="2" key="1">
    <citation type="journal article" date="2015" name="Nature">
        <title>Complex archaea that bridge the gap between prokaryotes and eukaryotes.</title>
        <authorList>
            <person name="Spang A."/>
            <person name="Saw J.H."/>
            <person name="Jorgensen S.L."/>
            <person name="Zaremba-Niedzwiedzka K."/>
            <person name="Martijn J."/>
            <person name="Lind A.E."/>
            <person name="van Eijk R."/>
            <person name="Schleper C."/>
            <person name="Guy L."/>
            <person name="Ettema T.J."/>
        </authorList>
    </citation>
    <scope>NUCLEOTIDE SEQUENCE</scope>
</reference>
<evidence type="ECO:0000256" key="1">
    <source>
        <dbReference type="SAM" id="Phobius"/>
    </source>
</evidence>
<dbReference type="EMBL" id="LAZR01001602">
    <property type="protein sequence ID" value="KKN42131.1"/>
    <property type="molecule type" value="Genomic_DNA"/>
</dbReference>
<keyword evidence="1" id="KW-0812">Transmembrane</keyword>
<proteinExistence type="predicted"/>
<name>A0A0F9SZ76_9ZZZZ</name>
<dbReference type="Pfam" id="PF11753">
    <property type="entry name" value="DUF3310"/>
    <property type="match status" value="1"/>
</dbReference>
<protein>
    <submittedName>
        <fullName evidence="2">Uncharacterized protein</fullName>
    </submittedName>
</protein>
<evidence type="ECO:0000313" key="2">
    <source>
        <dbReference type="EMBL" id="KKN42131.1"/>
    </source>
</evidence>
<accession>A0A0F9SZ76</accession>
<gene>
    <name evidence="2" type="ORF">LCGC14_0716350</name>
</gene>
<keyword evidence="1" id="KW-1133">Transmembrane helix</keyword>
<keyword evidence="1" id="KW-0472">Membrane</keyword>
<comment type="caution">
    <text evidence="2">The sequence shown here is derived from an EMBL/GenBank/DDBJ whole genome shotgun (WGS) entry which is preliminary data.</text>
</comment>